<keyword evidence="7 11" id="KW-0521">NADP</keyword>
<feature type="binding site" evidence="11">
    <location>
        <position position="216"/>
    </location>
    <ligand>
        <name>FMN</name>
        <dbReference type="ChEBI" id="CHEBI:58210"/>
    </ligand>
</feature>
<comment type="similarity">
    <text evidence="11">Belongs to the IPP isomerase type 2 family.</text>
</comment>
<dbReference type="EC" id="5.3.3.2" evidence="11"/>
<accession>A0A8J8PCG4</accession>
<dbReference type="HAMAP" id="MF_00354">
    <property type="entry name" value="Idi_2"/>
    <property type="match status" value="1"/>
</dbReference>
<comment type="cofactor">
    <cofactor evidence="11">
        <name>NADPH</name>
        <dbReference type="ChEBI" id="CHEBI:57783"/>
    </cofactor>
</comment>
<dbReference type="Proteomes" id="UP000752814">
    <property type="component" value="Unassembled WGS sequence"/>
</dbReference>
<dbReference type="InterPro" id="IPR011179">
    <property type="entry name" value="IPdP_isomerase"/>
</dbReference>
<dbReference type="InterPro" id="IPR000262">
    <property type="entry name" value="FMN-dep_DH"/>
</dbReference>
<feature type="binding site" evidence="11">
    <location>
        <position position="121"/>
    </location>
    <ligand>
        <name>FMN</name>
        <dbReference type="ChEBI" id="CHEBI:58210"/>
    </ligand>
</feature>
<feature type="binding site" evidence="11">
    <location>
        <begin position="94"/>
        <end position="96"/>
    </location>
    <ligand>
        <name>substrate</name>
    </ligand>
</feature>
<dbReference type="AlphaFoldDB" id="A0A8J8PCG4"/>
<evidence type="ECO:0000256" key="11">
    <source>
        <dbReference type="HAMAP-Rule" id="MF_00354"/>
    </source>
</evidence>
<evidence type="ECO:0000313" key="14">
    <source>
        <dbReference type="Proteomes" id="UP000752814"/>
    </source>
</evidence>
<reference evidence="13" key="1">
    <citation type="submission" date="2016-03" db="EMBL/GenBank/DDBJ databases">
        <authorList>
            <person name="Borrel G."/>
            <person name="Mccann A."/>
            <person name="O'Toole P.W."/>
        </authorList>
    </citation>
    <scope>NUCLEOTIDE SEQUENCE</scope>
    <source>
        <strain evidence="13">183</strain>
    </source>
</reference>
<dbReference type="Pfam" id="PF01070">
    <property type="entry name" value="FMN_dh"/>
    <property type="match status" value="1"/>
</dbReference>
<dbReference type="PIRSF" id="PIRSF003314">
    <property type="entry name" value="IPP_isomerase"/>
    <property type="match status" value="1"/>
</dbReference>
<comment type="cofactor">
    <cofactor evidence="11">
        <name>Mg(2+)</name>
        <dbReference type="ChEBI" id="CHEBI:18420"/>
    </cofactor>
</comment>
<dbReference type="RefSeq" id="WP_400195093.1">
    <property type="nucleotide sequence ID" value="NZ_CAYAYE010000021.1"/>
</dbReference>
<evidence type="ECO:0000256" key="3">
    <source>
        <dbReference type="ARBA" id="ARBA00022630"/>
    </source>
</evidence>
<evidence type="ECO:0000256" key="2">
    <source>
        <dbReference type="ARBA" id="ARBA00022490"/>
    </source>
</evidence>
<feature type="binding site" evidence="11">
    <location>
        <position position="191"/>
    </location>
    <ligand>
        <name>FMN</name>
        <dbReference type="ChEBI" id="CHEBI:58210"/>
    </ligand>
</feature>
<keyword evidence="6 11" id="KW-0460">Magnesium</keyword>
<protein>
    <recommendedName>
        <fullName evidence="11">Isopentenyl-diphosphate delta-isomerase</fullName>
        <shortName evidence="11">IPP isomerase</shortName>
        <ecNumber evidence="11">5.3.3.2</ecNumber>
    </recommendedName>
    <alternativeName>
        <fullName evidence="11">Isopentenyl diphosphate:dimethylallyl diphosphate isomerase</fullName>
    </alternativeName>
    <alternativeName>
        <fullName evidence="11">Isopentenyl pyrophosphate isomerase</fullName>
    </alternativeName>
    <alternativeName>
        <fullName evidence="11">Type 2 isopentenyl diphosphate isomerase</fullName>
        <shortName evidence="11">IDI-2</shortName>
    </alternativeName>
</protein>
<dbReference type="GO" id="GO:0070402">
    <property type="term" value="F:NADPH binding"/>
    <property type="evidence" value="ECO:0007669"/>
    <property type="project" value="UniProtKB-UniRule"/>
</dbReference>
<sequence>MKGIESRKDDHIRISLEHDVASSKNYWDDVKLVHEALPEVDFDDIDCSTTFLGCRLSCPIIVTAITGGFPKAETINKNLAIACMNLGIGLGVGSQRAALEGGDDRSYTIIKEYDVPLKIGNIGAPQLIRQKNKRALTEEDAQKAIEMIDADVLAIHLNFLQEMAQPEGDVCSTGCYDAIRSLARDLPVIIKETGAGISRDTALRLKGIGVRALDISGVSGTSFSKVESFRSEDLDKTDSAEIGRVFGEWGIPAPISVISANVGLPIIASGGIMNGLHAATSITMGAKCAGSARAILKYAMESPEATERYLRIMIREFKTTMFLTGSKNLKELSEKRFILTGAVREWASYLEE</sequence>
<evidence type="ECO:0000256" key="9">
    <source>
        <dbReference type="ARBA" id="ARBA00023235"/>
    </source>
</evidence>
<organism evidence="13 14">
    <name type="scientific">Candidatus Methanomassiliicoccus intestinalis</name>
    <dbReference type="NCBI Taxonomy" id="1406512"/>
    <lineage>
        <taxon>Archaea</taxon>
        <taxon>Methanobacteriati</taxon>
        <taxon>Thermoplasmatota</taxon>
        <taxon>Thermoplasmata</taxon>
        <taxon>Methanomassiliicoccales</taxon>
        <taxon>Methanomassiliicoccaceae</taxon>
        <taxon>Methanomassiliicoccus</taxon>
    </lineage>
</organism>
<comment type="caution">
    <text evidence="13">The sequence shown here is derived from an EMBL/GenBank/DDBJ whole genome shotgun (WGS) entry which is preliminary data.</text>
</comment>
<evidence type="ECO:0000256" key="7">
    <source>
        <dbReference type="ARBA" id="ARBA00022857"/>
    </source>
</evidence>
<evidence type="ECO:0000313" key="13">
    <source>
        <dbReference type="EMBL" id="TQS81247.1"/>
    </source>
</evidence>
<dbReference type="PANTHER" id="PTHR43665">
    <property type="entry name" value="ISOPENTENYL-DIPHOSPHATE DELTA-ISOMERASE"/>
    <property type="match status" value="1"/>
</dbReference>
<dbReference type="CDD" id="cd02811">
    <property type="entry name" value="IDI-2_FMN"/>
    <property type="match status" value="1"/>
</dbReference>
<evidence type="ECO:0000256" key="10">
    <source>
        <dbReference type="ARBA" id="ARBA00025810"/>
    </source>
</evidence>
<feature type="binding site" evidence="11">
    <location>
        <begin position="7"/>
        <end position="8"/>
    </location>
    <ligand>
        <name>substrate</name>
    </ligand>
</feature>
<evidence type="ECO:0000256" key="6">
    <source>
        <dbReference type="ARBA" id="ARBA00022842"/>
    </source>
</evidence>
<feature type="binding site" evidence="11">
    <location>
        <position position="221"/>
    </location>
    <ligand>
        <name>FMN</name>
        <dbReference type="ChEBI" id="CHEBI:58210"/>
    </ligand>
</feature>
<name>A0A8J8PCG4_9ARCH</name>
<feature type="domain" description="FMN-dependent dehydrogenase" evidence="12">
    <location>
        <begin position="252"/>
        <end position="335"/>
    </location>
</feature>
<feature type="binding site" evidence="11">
    <location>
        <position position="63"/>
    </location>
    <ligand>
        <name>FMN</name>
        <dbReference type="ChEBI" id="CHEBI:58210"/>
    </ligand>
</feature>
<comment type="subcellular location">
    <subcellularLocation>
        <location evidence="11">Cytoplasm</location>
    </subcellularLocation>
</comment>
<keyword evidence="3 11" id="KW-0285">Flavoprotein</keyword>
<feature type="binding site" evidence="11">
    <location>
        <begin position="292"/>
        <end position="293"/>
    </location>
    <ligand>
        <name>FMN</name>
        <dbReference type="ChEBI" id="CHEBI:58210"/>
    </ligand>
</feature>
<dbReference type="GO" id="GO:0010181">
    <property type="term" value="F:FMN binding"/>
    <property type="evidence" value="ECO:0007669"/>
    <property type="project" value="UniProtKB-UniRule"/>
</dbReference>
<evidence type="ECO:0000256" key="4">
    <source>
        <dbReference type="ARBA" id="ARBA00022643"/>
    </source>
</evidence>
<dbReference type="GO" id="GO:0008299">
    <property type="term" value="P:isoprenoid biosynthetic process"/>
    <property type="evidence" value="ECO:0007669"/>
    <property type="project" value="UniProtKB-UniRule"/>
</dbReference>
<comment type="catalytic activity">
    <reaction evidence="11">
        <text>isopentenyl diphosphate = dimethylallyl diphosphate</text>
        <dbReference type="Rhea" id="RHEA:23284"/>
        <dbReference type="ChEBI" id="CHEBI:57623"/>
        <dbReference type="ChEBI" id="CHEBI:128769"/>
        <dbReference type="EC" id="5.3.3.2"/>
    </reaction>
</comment>
<evidence type="ECO:0000256" key="5">
    <source>
        <dbReference type="ARBA" id="ARBA00022723"/>
    </source>
</evidence>
<evidence type="ECO:0000259" key="12">
    <source>
        <dbReference type="Pfam" id="PF01070"/>
    </source>
</evidence>
<feature type="binding site" evidence="11">
    <location>
        <position position="162"/>
    </location>
    <ligand>
        <name>Mg(2+)</name>
        <dbReference type="ChEBI" id="CHEBI:18420"/>
    </ligand>
</feature>
<keyword evidence="8 11" id="KW-0414">Isoprene biosynthesis</keyword>
<evidence type="ECO:0000256" key="8">
    <source>
        <dbReference type="ARBA" id="ARBA00023229"/>
    </source>
</evidence>
<dbReference type="PANTHER" id="PTHR43665:SF1">
    <property type="entry name" value="ISOPENTENYL-DIPHOSPHATE DELTA-ISOMERASE"/>
    <property type="match status" value="1"/>
</dbReference>
<keyword evidence="5 11" id="KW-0479">Metal-binding</keyword>
<dbReference type="NCBIfam" id="TIGR02151">
    <property type="entry name" value="IPP_isom_2"/>
    <property type="match status" value="1"/>
</dbReference>
<gene>
    <name evidence="11" type="primary">fni</name>
    <name evidence="13" type="ORF">A3207_05085</name>
</gene>
<keyword evidence="9 11" id="KW-0413">Isomerase</keyword>
<dbReference type="Gene3D" id="3.20.20.70">
    <property type="entry name" value="Aldolase class I"/>
    <property type="match status" value="1"/>
</dbReference>
<comment type="subunit">
    <text evidence="10 11">Homooctamer. Dimer of tetramers.</text>
</comment>
<dbReference type="GO" id="GO:0016491">
    <property type="term" value="F:oxidoreductase activity"/>
    <property type="evidence" value="ECO:0007669"/>
    <property type="project" value="InterPro"/>
</dbReference>
<feature type="binding site" evidence="11">
    <location>
        <begin position="64"/>
        <end position="66"/>
    </location>
    <ligand>
        <name>FMN</name>
        <dbReference type="ChEBI" id="CHEBI:58210"/>
    </ligand>
</feature>
<dbReference type="GO" id="GO:0004452">
    <property type="term" value="F:isopentenyl-diphosphate delta-isomerase activity"/>
    <property type="evidence" value="ECO:0007669"/>
    <property type="project" value="UniProtKB-UniRule"/>
</dbReference>
<comment type="cofactor">
    <cofactor evidence="1 11">
        <name>FMN</name>
        <dbReference type="ChEBI" id="CHEBI:58210"/>
    </cofactor>
</comment>
<feature type="binding site" evidence="11">
    <location>
        <position position="94"/>
    </location>
    <ligand>
        <name>FMN</name>
        <dbReference type="ChEBI" id="CHEBI:58210"/>
    </ligand>
</feature>
<evidence type="ECO:0000256" key="1">
    <source>
        <dbReference type="ARBA" id="ARBA00001917"/>
    </source>
</evidence>
<dbReference type="InterPro" id="IPR013785">
    <property type="entry name" value="Aldolase_TIM"/>
</dbReference>
<dbReference type="EMBL" id="LVVT01000024">
    <property type="protein sequence ID" value="TQS81247.1"/>
    <property type="molecule type" value="Genomic_DNA"/>
</dbReference>
<comment type="caution">
    <text evidence="11">Lacks conserved residue(s) required for the propagation of feature annotation.</text>
</comment>
<dbReference type="SUPFAM" id="SSF51395">
    <property type="entry name" value="FMN-linked oxidoreductases"/>
    <property type="match status" value="1"/>
</dbReference>
<comment type="function">
    <text evidence="11">Involved in the biosynthesis of isoprenoids. Catalyzes the 1,3-allylic rearrangement of the homoallylic substrate isopentenyl (IPP) to its allylic isomer, dimethylallyl diphosphate (DMAPP).</text>
</comment>
<keyword evidence="4 11" id="KW-0288">FMN</keyword>
<keyword evidence="2 11" id="KW-0963">Cytoplasm</keyword>
<proteinExistence type="inferred from homology"/>
<dbReference type="GO" id="GO:0005737">
    <property type="term" value="C:cytoplasm"/>
    <property type="evidence" value="ECO:0007669"/>
    <property type="project" value="UniProtKB-SubCell"/>
</dbReference>
<dbReference type="GO" id="GO:0000287">
    <property type="term" value="F:magnesium ion binding"/>
    <property type="evidence" value="ECO:0007669"/>
    <property type="project" value="UniProtKB-UniRule"/>
</dbReference>
<feature type="binding site" evidence="11">
    <location>
        <position position="161"/>
    </location>
    <ligand>
        <name>substrate</name>
    </ligand>
</feature>